<feature type="region of interest" description="Disordered" evidence="1">
    <location>
        <begin position="1"/>
        <end position="32"/>
    </location>
</feature>
<dbReference type="EMBL" id="BAAAXZ010000034">
    <property type="protein sequence ID" value="GAA2915607.1"/>
    <property type="molecule type" value="Genomic_DNA"/>
</dbReference>
<feature type="compositionally biased region" description="Gly residues" evidence="1">
    <location>
        <begin position="12"/>
        <end position="27"/>
    </location>
</feature>
<dbReference type="Proteomes" id="UP001501102">
    <property type="component" value="Unassembled WGS sequence"/>
</dbReference>
<organism evidence="2 3">
    <name type="scientific">Streptomyces thioluteus</name>
    <dbReference type="NCBI Taxonomy" id="66431"/>
    <lineage>
        <taxon>Bacteria</taxon>
        <taxon>Bacillati</taxon>
        <taxon>Actinomycetota</taxon>
        <taxon>Actinomycetes</taxon>
        <taxon>Kitasatosporales</taxon>
        <taxon>Streptomycetaceae</taxon>
        <taxon>Streptomyces</taxon>
    </lineage>
</organism>
<gene>
    <name evidence="2" type="ORF">GCM10020221_09200</name>
</gene>
<comment type="caution">
    <text evidence="2">The sequence shown here is derived from an EMBL/GenBank/DDBJ whole genome shotgun (WGS) entry which is preliminary data.</text>
</comment>
<keyword evidence="3" id="KW-1185">Reference proteome</keyword>
<reference evidence="3" key="1">
    <citation type="journal article" date="2019" name="Int. J. Syst. Evol. Microbiol.">
        <title>The Global Catalogue of Microorganisms (GCM) 10K type strain sequencing project: providing services to taxonomists for standard genome sequencing and annotation.</title>
        <authorList>
            <consortium name="The Broad Institute Genomics Platform"/>
            <consortium name="The Broad Institute Genome Sequencing Center for Infectious Disease"/>
            <person name="Wu L."/>
            <person name="Ma J."/>
        </authorList>
    </citation>
    <scope>NUCLEOTIDE SEQUENCE [LARGE SCALE GENOMIC DNA]</scope>
    <source>
        <strain evidence="3">JCM 4087</strain>
    </source>
</reference>
<sequence length="158" mass="16224">MLLGEGDDLVGPGDGVGGAGHQRGTGPLGDVTGRHLVAQVADGLRRRADPGQPGVDDGLRELGVLGEEAVTGVDRVGPGLGRGGKHLGHVEVAGSRSVTAQRIRLIGHPDMHGVPVRVRVDRHACDPGVPARTSNADSDFATIGDEHLAHDGSLLETR</sequence>
<protein>
    <submittedName>
        <fullName evidence="2">Uncharacterized protein</fullName>
    </submittedName>
</protein>
<evidence type="ECO:0000313" key="3">
    <source>
        <dbReference type="Proteomes" id="UP001501102"/>
    </source>
</evidence>
<proteinExistence type="predicted"/>
<name>A0ABP6IZY4_STRTU</name>
<accession>A0ABP6IZY4</accession>
<evidence type="ECO:0000313" key="2">
    <source>
        <dbReference type="EMBL" id="GAA2915607.1"/>
    </source>
</evidence>
<evidence type="ECO:0000256" key="1">
    <source>
        <dbReference type="SAM" id="MobiDB-lite"/>
    </source>
</evidence>